<sequence>MPDQEIKIINAVGDDVSEIYELYENAISFQKENNFPVWKGYNPELIDQEINDLLLYKIVVNEKLAGIFSAGPAGLLETELWKERTAIKSLYLSRIIVSRKYQGQRLFACILDWINKDLKKHRYEFIRLDTWADNPHLVKYYGSFGFKDLGIVRTSDSLSLPLQYRGLDLLIMEKAVAV</sequence>
<keyword evidence="2" id="KW-0687">Ribonucleoprotein</keyword>
<keyword evidence="2" id="KW-0689">Ribosomal protein</keyword>
<dbReference type="PROSITE" id="PS51186">
    <property type="entry name" value="GNAT"/>
    <property type="match status" value="1"/>
</dbReference>
<dbReference type="RefSeq" id="WP_090558514.1">
    <property type="nucleotide sequence ID" value="NZ_FNRA01000009.1"/>
</dbReference>
<dbReference type="InterPro" id="IPR000182">
    <property type="entry name" value="GNAT_dom"/>
</dbReference>
<protein>
    <submittedName>
        <fullName evidence="2">Ribosomal protein S18 acetylase RimI</fullName>
    </submittedName>
</protein>
<keyword evidence="3" id="KW-1185">Reference proteome</keyword>
<reference evidence="2 3" key="1">
    <citation type="submission" date="2016-10" db="EMBL/GenBank/DDBJ databases">
        <authorList>
            <person name="de Groot N.N."/>
        </authorList>
    </citation>
    <scope>NUCLEOTIDE SEQUENCE [LARGE SCALE GENOMIC DNA]</scope>
    <source>
        <strain evidence="2 3">DSM 19033</strain>
    </source>
</reference>
<dbReference type="GO" id="GO:0016747">
    <property type="term" value="F:acyltransferase activity, transferring groups other than amino-acyl groups"/>
    <property type="evidence" value="ECO:0007669"/>
    <property type="project" value="InterPro"/>
</dbReference>
<dbReference type="Proteomes" id="UP000198850">
    <property type="component" value="Unassembled WGS sequence"/>
</dbReference>
<dbReference type="OrthoDB" id="758560at2"/>
<evidence type="ECO:0000259" key="1">
    <source>
        <dbReference type="PROSITE" id="PS51186"/>
    </source>
</evidence>
<gene>
    <name evidence="2" type="ORF">SAMN05443550_109179</name>
</gene>
<evidence type="ECO:0000313" key="3">
    <source>
        <dbReference type="Proteomes" id="UP000198850"/>
    </source>
</evidence>
<organism evidence="2 3">
    <name type="scientific">Pedobacter hartonius</name>
    <dbReference type="NCBI Taxonomy" id="425514"/>
    <lineage>
        <taxon>Bacteria</taxon>
        <taxon>Pseudomonadati</taxon>
        <taxon>Bacteroidota</taxon>
        <taxon>Sphingobacteriia</taxon>
        <taxon>Sphingobacteriales</taxon>
        <taxon>Sphingobacteriaceae</taxon>
        <taxon>Pedobacter</taxon>
    </lineage>
</organism>
<accession>A0A1H4GBP8</accession>
<dbReference type="STRING" id="425514.SAMN05443550_109179"/>
<dbReference type="AlphaFoldDB" id="A0A1H4GBP8"/>
<name>A0A1H4GBP8_9SPHI</name>
<proteinExistence type="predicted"/>
<dbReference type="Gene3D" id="3.40.630.30">
    <property type="match status" value="1"/>
</dbReference>
<dbReference type="InterPro" id="IPR016181">
    <property type="entry name" value="Acyl_CoA_acyltransferase"/>
</dbReference>
<dbReference type="GO" id="GO:0005840">
    <property type="term" value="C:ribosome"/>
    <property type="evidence" value="ECO:0007669"/>
    <property type="project" value="UniProtKB-KW"/>
</dbReference>
<dbReference type="Pfam" id="PF13673">
    <property type="entry name" value="Acetyltransf_10"/>
    <property type="match status" value="1"/>
</dbReference>
<dbReference type="SUPFAM" id="SSF55729">
    <property type="entry name" value="Acyl-CoA N-acyltransferases (Nat)"/>
    <property type="match status" value="1"/>
</dbReference>
<feature type="domain" description="N-acetyltransferase" evidence="1">
    <location>
        <begin position="6"/>
        <end position="163"/>
    </location>
</feature>
<evidence type="ECO:0000313" key="2">
    <source>
        <dbReference type="EMBL" id="SEB06711.1"/>
    </source>
</evidence>
<dbReference type="EMBL" id="FNRA01000009">
    <property type="protein sequence ID" value="SEB06711.1"/>
    <property type="molecule type" value="Genomic_DNA"/>
</dbReference>